<dbReference type="Proteomes" id="UP000774804">
    <property type="component" value="Unassembled WGS sequence"/>
</dbReference>
<evidence type="ECO:0000313" key="8">
    <source>
        <dbReference type="EMBL" id="RAW24065.1"/>
    </source>
</evidence>
<reference evidence="2" key="2">
    <citation type="submission" date="2018-10" db="EMBL/GenBank/DDBJ databases">
        <title>Effector identification in a new, highly contiguous assembly of the strawberry crown rot pathogen Phytophthora cactorum.</title>
        <authorList>
            <person name="Armitage A.D."/>
            <person name="Nellist C.F."/>
            <person name="Bates H."/>
            <person name="Vickerstaff R.J."/>
            <person name="Harrison R.J."/>
        </authorList>
    </citation>
    <scope>NUCLEOTIDE SEQUENCE</scope>
    <source>
        <strain evidence="2">15-7</strain>
        <strain evidence="3">4032</strain>
        <strain evidence="4">4040</strain>
        <strain evidence="5">P415</strain>
        <strain evidence="6">P421</strain>
    </source>
</reference>
<dbReference type="EMBL" id="RCML01000890">
    <property type="protein sequence ID" value="KAG2968034.1"/>
    <property type="molecule type" value="Genomic_DNA"/>
</dbReference>
<protein>
    <submittedName>
        <fullName evidence="8">Uncharacterized protein</fullName>
    </submittedName>
</protein>
<evidence type="ECO:0000313" key="9">
    <source>
        <dbReference type="Proteomes" id="UP000251314"/>
    </source>
</evidence>
<evidence type="ECO:0000313" key="3">
    <source>
        <dbReference type="EMBL" id="KAG2895135.1"/>
    </source>
</evidence>
<dbReference type="AlphaFoldDB" id="A0A329RH73"/>
<evidence type="ECO:0000313" key="2">
    <source>
        <dbReference type="EMBL" id="KAG2843812.1"/>
    </source>
</evidence>
<accession>A0A329RH73</accession>
<dbReference type="EMBL" id="RCMK01000886">
    <property type="protein sequence ID" value="KAG2908922.1"/>
    <property type="molecule type" value="Genomic_DNA"/>
</dbReference>
<dbReference type="Proteomes" id="UP000697107">
    <property type="component" value="Unassembled WGS sequence"/>
</dbReference>
<dbReference type="VEuPathDB" id="FungiDB:PC110_g19505"/>
<sequence>MSVFVGNDSEATLEETLAFIDSIDLEHIISTAPSHSPPLKTHEEDSKRRPTATKKKKTRRRSNLSSSTRLQQRKKAELLYLRRRIQEMEQYIEQRKTQLPQMLNSHMALDYSTDKTTSWFELAAINYQARLESEETNRGLKAIMATQVQVSDTLREIVQMQGSFQEEDMLYTEALATPDSR</sequence>
<evidence type="ECO:0000313" key="4">
    <source>
        <dbReference type="EMBL" id="KAG2908922.1"/>
    </source>
</evidence>
<dbReference type="Proteomes" id="UP000760860">
    <property type="component" value="Unassembled WGS sequence"/>
</dbReference>
<dbReference type="OrthoDB" id="113575at2759"/>
<proteinExistence type="predicted"/>
<reference evidence="7" key="3">
    <citation type="submission" date="2021-01" db="EMBL/GenBank/DDBJ databases">
        <title>Phytophthora aleatoria, a newly-described species from Pinus radiata is distinct from Phytophthora cactorum isolates based on comparative genomics.</title>
        <authorList>
            <person name="Mcdougal R."/>
            <person name="Panda P."/>
            <person name="Williams N."/>
            <person name="Studholme D.J."/>
        </authorList>
    </citation>
    <scope>NUCLEOTIDE SEQUENCE</scope>
    <source>
        <strain evidence="7">NZFS 3830</strain>
    </source>
</reference>
<dbReference type="Proteomes" id="UP000688947">
    <property type="component" value="Unassembled WGS sequence"/>
</dbReference>
<dbReference type="Proteomes" id="UP000251314">
    <property type="component" value="Unassembled WGS sequence"/>
</dbReference>
<reference evidence="8 9" key="1">
    <citation type="submission" date="2018-01" db="EMBL/GenBank/DDBJ databases">
        <title>Draft genome of the strawberry crown rot pathogen Phytophthora cactorum.</title>
        <authorList>
            <person name="Armitage A.D."/>
            <person name="Lysoe E."/>
            <person name="Nellist C.F."/>
            <person name="Harrison R.J."/>
            <person name="Brurberg M.B."/>
        </authorList>
    </citation>
    <scope>NUCLEOTIDE SEQUENCE [LARGE SCALE GENOMIC DNA]</scope>
    <source>
        <strain evidence="8 9">10300</strain>
    </source>
</reference>
<dbReference type="EMBL" id="RCMG01000876">
    <property type="protein sequence ID" value="KAG2843812.1"/>
    <property type="molecule type" value="Genomic_DNA"/>
</dbReference>
<evidence type="ECO:0000256" key="1">
    <source>
        <dbReference type="SAM" id="MobiDB-lite"/>
    </source>
</evidence>
<keyword evidence="9" id="KW-1185">Reference proteome</keyword>
<dbReference type="EMBL" id="RCMI01000889">
    <property type="protein sequence ID" value="KAG2895135.1"/>
    <property type="molecule type" value="Genomic_DNA"/>
</dbReference>
<gene>
    <name evidence="7" type="ORF">JG687_00018876</name>
    <name evidence="8" type="ORF">PC110_g19505</name>
    <name evidence="2" type="ORF">PC113_g18522</name>
    <name evidence="3" type="ORF">PC115_g17940</name>
    <name evidence="4" type="ORF">PC117_g19822</name>
    <name evidence="5" type="ORF">PC118_g18253</name>
    <name evidence="6" type="ORF">PC129_g17189</name>
</gene>
<evidence type="ECO:0000313" key="6">
    <source>
        <dbReference type="EMBL" id="KAG3211842.1"/>
    </source>
</evidence>
<comment type="caution">
    <text evidence="8">The sequence shown here is derived from an EMBL/GenBank/DDBJ whole genome shotgun (WGS) entry which is preliminary data.</text>
</comment>
<feature type="compositionally biased region" description="Basic residues" evidence="1">
    <location>
        <begin position="49"/>
        <end position="62"/>
    </location>
</feature>
<feature type="region of interest" description="Disordered" evidence="1">
    <location>
        <begin position="31"/>
        <end position="71"/>
    </location>
</feature>
<dbReference type="Proteomes" id="UP000736787">
    <property type="component" value="Unassembled WGS sequence"/>
</dbReference>
<evidence type="ECO:0000313" key="7">
    <source>
        <dbReference type="EMBL" id="KAG6942758.1"/>
    </source>
</evidence>
<organism evidence="8 9">
    <name type="scientific">Phytophthora cactorum</name>
    <dbReference type="NCBI Taxonomy" id="29920"/>
    <lineage>
        <taxon>Eukaryota</taxon>
        <taxon>Sar</taxon>
        <taxon>Stramenopiles</taxon>
        <taxon>Oomycota</taxon>
        <taxon>Peronosporomycetes</taxon>
        <taxon>Peronosporales</taxon>
        <taxon>Peronosporaceae</taxon>
        <taxon>Phytophthora</taxon>
    </lineage>
</organism>
<dbReference type="Proteomes" id="UP000735874">
    <property type="component" value="Unassembled WGS sequence"/>
</dbReference>
<dbReference type="EMBL" id="JAENGZ010002824">
    <property type="protein sequence ID" value="KAG6942758.1"/>
    <property type="molecule type" value="Genomic_DNA"/>
</dbReference>
<dbReference type="EMBL" id="MJFZ01000941">
    <property type="protein sequence ID" value="RAW24065.1"/>
    <property type="molecule type" value="Genomic_DNA"/>
</dbReference>
<dbReference type="EMBL" id="RCMV01000906">
    <property type="protein sequence ID" value="KAG3211842.1"/>
    <property type="molecule type" value="Genomic_DNA"/>
</dbReference>
<evidence type="ECO:0000313" key="5">
    <source>
        <dbReference type="EMBL" id="KAG2968034.1"/>
    </source>
</evidence>
<name>A0A329RH73_9STRA</name>